<evidence type="ECO:0000313" key="1">
    <source>
        <dbReference type="EMBL" id="GGI15201.1"/>
    </source>
</evidence>
<evidence type="ECO:0000313" key="2">
    <source>
        <dbReference type="Proteomes" id="UP000619536"/>
    </source>
</evidence>
<keyword evidence="2" id="KW-1185">Reference proteome</keyword>
<accession>A0A8J3F352</accession>
<sequence length="96" mass="11634">MLYDPKAFLWMDNPTWYRKVYFDDGRPDIVTDKQGHEYHVDHEFRYELTDEAPEEARKSFERFKLFSQLTCDDAFEPSPAYEAYQAYVEREDSESE</sequence>
<organism evidence="1 2">
    <name type="scientific">Galliscardovia ingluviei</name>
    <dbReference type="NCBI Taxonomy" id="1769422"/>
    <lineage>
        <taxon>Bacteria</taxon>
        <taxon>Bacillati</taxon>
        <taxon>Actinomycetota</taxon>
        <taxon>Actinomycetes</taxon>
        <taxon>Bifidobacteriales</taxon>
        <taxon>Bifidobacteriaceae</taxon>
        <taxon>Galliscardovia</taxon>
    </lineage>
</organism>
<reference evidence="1" key="1">
    <citation type="journal article" date="2014" name="Int. J. Syst. Evol. Microbiol.">
        <title>Complete genome sequence of Corynebacterium casei LMG S-19264T (=DSM 44701T), isolated from a smear-ripened cheese.</title>
        <authorList>
            <consortium name="US DOE Joint Genome Institute (JGI-PGF)"/>
            <person name="Walter F."/>
            <person name="Albersmeier A."/>
            <person name="Kalinowski J."/>
            <person name="Ruckert C."/>
        </authorList>
    </citation>
    <scope>NUCLEOTIDE SEQUENCE</scope>
    <source>
        <strain evidence="1">CCM 8606</strain>
    </source>
</reference>
<proteinExistence type="predicted"/>
<dbReference type="RefSeq" id="WP_188355640.1">
    <property type="nucleotide sequence ID" value="NZ_BMDH01000005.1"/>
</dbReference>
<protein>
    <submittedName>
        <fullName evidence="1">Uncharacterized protein</fullName>
    </submittedName>
</protein>
<comment type="caution">
    <text evidence="1">The sequence shown here is derived from an EMBL/GenBank/DDBJ whole genome shotgun (WGS) entry which is preliminary data.</text>
</comment>
<dbReference type="Proteomes" id="UP000619536">
    <property type="component" value="Unassembled WGS sequence"/>
</dbReference>
<gene>
    <name evidence="1" type="ORF">GCM10007377_14720</name>
</gene>
<name>A0A8J3F352_9BIFI</name>
<reference evidence="1" key="2">
    <citation type="submission" date="2020-09" db="EMBL/GenBank/DDBJ databases">
        <authorList>
            <person name="Sun Q."/>
            <person name="Sedlacek I."/>
        </authorList>
    </citation>
    <scope>NUCLEOTIDE SEQUENCE</scope>
    <source>
        <strain evidence="1">CCM 8606</strain>
    </source>
</reference>
<dbReference type="EMBL" id="BMDH01000005">
    <property type="protein sequence ID" value="GGI15201.1"/>
    <property type="molecule type" value="Genomic_DNA"/>
</dbReference>
<dbReference type="AlphaFoldDB" id="A0A8J3F352"/>